<name>A0A2M7BYQ7_9BACT</name>
<gene>
    <name evidence="1" type="ORF">COS47_00610</name>
</gene>
<dbReference type="AlphaFoldDB" id="A0A2M7BYQ7"/>
<reference evidence="2" key="1">
    <citation type="submission" date="2017-09" db="EMBL/GenBank/DDBJ databases">
        <title>Depth-based differentiation of microbial function through sediment-hosted aquifers and enrichment of novel symbionts in the deep terrestrial subsurface.</title>
        <authorList>
            <person name="Probst A.J."/>
            <person name="Ladd B."/>
            <person name="Jarett J.K."/>
            <person name="Geller-Mcgrath D.E."/>
            <person name="Sieber C.M.K."/>
            <person name="Emerson J.B."/>
            <person name="Anantharaman K."/>
            <person name="Thomas B.C."/>
            <person name="Malmstrom R."/>
            <person name="Stieglmeier M."/>
            <person name="Klingl A."/>
            <person name="Woyke T."/>
            <person name="Ryan C.M."/>
            <person name="Banfield J.F."/>
        </authorList>
    </citation>
    <scope>NUCLEOTIDE SEQUENCE [LARGE SCALE GENOMIC DNA]</scope>
</reference>
<evidence type="ECO:0000313" key="1">
    <source>
        <dbReference type="EMBL" id="PIV12798.1"/>
    </source>
</evidence>
<sequence length="174" mass="19593">MRIISTLLVLLIVLLSGCVDTSIPQVGTPDLNISLPYDVKPSILEMKIDTEISVPIENTRDGEISVKIIEAKLTAKMKDGSTEEIHGFADDLIIPAHQSRNLTVSFGGLPVKYELEGEPLRLNPLIENYESFVRYKGTATVFWIIPYSKEDTYRRIIEPPEIPIDEKLFTENFS</sequence>
<dbReference type="Proteomes" id="UP000230324">
    <property type="component" value="Unassembled WGS sequence"/>
</dbReference>
<evidence type="ECO:0000313" key="2">
    <source>
        <dbReference type="Proteomes" id="UP000230324"/>
    </source>
</evidence>
<dbReference type="PROSITE" id="PS51257">
    <property type="entry name" value="PROKAR_LIPOPROTEIN"/>
    <property type="match status" value="1"/>
</dbReference>
<proteinExistence type="predicted"/>
<protein>
    <submittedName>
        <fullName evidence="1">Uncharacterized protein</fullName>
    </submittedName>
</protein>
<comment type="caution">
    <text evidence="1">The sequence shown here is derived from an EMBL/GenBank/DDBJ whole genome shotgun (WGS) entry which is preliminary data.</text>
</comment>
<accession>A0A2M7BYQ7</accession>
<organism evidence="1 2">
    <name type="scientific">Candidatus Nealsonbacteria bacterium CG03_land_8_20_14_0_80_36_12</name>
    <dbReference type="NCBI Taxonomy" id="1974701"/>
    <lineage>
        <taxon>Bacteria</taxon>
        <taxon>Candidatus Nealsoniibacteriota</taxon>
    </lineage>
</organism>
<dbReference type="EMBL" id="PEUV01000013">
    <property type="protein sequence ID" value="PIV12798.1"/>
    <property type="molecule type" value="Genomic_DNA"/>
</dbReference>